<evidence type="ECO:0000259" key="4">
    <source>
        <dbReference type="Pfam" id="PF12740"/>
    </source>
</evidence>
<evidence type="ECO:0000256" key="3">
    <source>
        <dbReference type="SAM" id="SignalP"/>
    </source>
</evidence>
<dbReference type="RefSeq" id="WP_097325343.1">
    <property type="nucleotide sequence ID" value="NZ_OBDY01000019.1"/>
</dbReference>
<accession>A0A285JDK9</accession>
<dbReference type="InterPro" id="IPR050261">
    <property type="entry name" value="FrsA_esterase"/>
</dbReference>
<keyword evidence="6" id="KW-1185">Reference proteome</keyword>
<dbReference type="Proteomes" id="UP000219612">
    <property type="component" value="Unassembled WGS sequence"/>
</dbReference>
<dbReference type="EMBL" id="OBDY01000019">
    <property type="protein sequence ID" value="SNY58364.1"/>
    <property type="molecule type" value="Genomic_DNA"/>
</dbReference>
<dbReference type="SUPFAM" id="SSF53474">
    <property type="entry name" value="alpha/beta-Hydrolases"/>
    <property type="match status" value="1"/>
</dbReference>
<evidence type="ECO:0000256" key="1">
    <source>
        <dbReference type="ARBA" id="ARBA00008645"/>
    </source>
</evidence>
<organism evidence="5 6">
    <name type="scientific">Paractinoplanes atraurantiacus</name>
    <dbReference type="NCBI Taxonomy" id="1036182"/>
    <lineage>
        <taxon>Bacteria</taxon>
        <taxon>Bacillati</taxon>
        <taxon>Actinomycetota</taxon>
        <taxon>Actinomycetes</taxon>
        <taxon>Micromonosporales</taxon>
        <taxon>Micromonosporaceae</taxon>
        <taxon>Paractinoplanes</taxon>
    </lineage>
</organism>
<dbReference type="Gene3D" id="3.40.50.1820">
    <property type="entry name" value="alpha/beta hydrolase"/>
    <property type="match status" value="1"/>
</dbReference>
<dbReference type="Pfam" id="PF12740">
    <property type="entry name" value="PETase"/>
    <property type="match status" value="1"/>
</dbReference>
<dbReference type="PANTHER" id="PTHR22946:SF9">
    <property type="entry name" value="POLYKETIDE TRANSFERASE AF380"/>
    <property type="match status" value="1"/>
</dbReference>
<dbReference type="InterPro" id="IPR029058">
    <property type="entry name" value="AB_hydrolase_fold"/>
</dbReference>
<comment type="similarity">
    <text evidence="1">Belongs to the AB hydrolase superfamily.</text>
</comment>
<protein>
    <recommendedName>
        <fullName evidence="4">PET hydrolase/cutinase-like domain-containing protein</fullName>
    </recommendedName>
</protein>
<feature type="domain" description="PET hydrolase/cutinase-like" evidence="4">
    <location>
        <begin position="22"/>
        <end position="280"/>
    </location>
</feature>
<feature type="signal peptide" evidence="3">
    <location>
        <begin position="1"/>
        <end position="23"/>
    </location>
</feature>
<evidence type="ECO:0000256" key="2">
    <source>
        <dbReference type="ARBA" id="ARBA00022801"/>
    </source>
</evidence>
<name>A0A285JDK9_9ACTN</name>
<dbReference type="PANTHER" id="PTHR22946">
    <property type="entry name" value="DIENELACTONE HYDROLASE DOMAIN-CONTAINING PROTEIN-RELATED"/>
    <property type="match status" value="1"/>
</dbReference>
<dbReference type="AlphaFoldDB" id="A0A285JDK9"/>
<feature type="chain" id="PRO_5012922189" description="PET hydrolase/cutinase-like domain-containing protein" evidence="3">
    <location>
        <begin position="24"/>
        <end position="282"/>
    </location>
</feature>
<dbReference type="OrthoDB" id="1466228at2"/>
<dbReference type="InterPro" id="IPR041127">
    <property type="entry name" value="PET_hydrolase/cutinase-like"/>
</dbReference>
<dbReference type="GO" id="GO:0052689">
    <property type="term" value="F:carboxylic ester hydrolase activity"/>
    <property type="evidence" value="ECO:0007669"/>
    <property type="project" value="UniProtKB-ARBA"/>
</dbReference>
<gene>
    <name evidence="5" type="ORF">SAMN05421748_11976</name>
</gene>
<keyword evidence="3" id="KW-0732">Signal</keyword>
<reference evidence="5 6" key="1">
    <citation type="submission" date="2017-09" db="EMBL/GenBank/DDBJ databases">
        <authorList>
            <person name="Ehlers B."/>
            <person name="Leendertz F.H."/>
        </authorList>
    </citation>
    <scope>NUCLEOTIDE SEQUENCE [LARGE SCALE GENOMIC DNA]</scope>
    <source>
        <strain evidence="5 6">CGMCC 4.6857</strain>
    </source>
</reference>
<keyword evidence="2" id="KW-0378">Hydrolase</keyword>
<sequence length="282" mass="29394">MKRLALIAAVALAVAAPAAPAQAANPYERGPAPTNASIEATRGSFAIAQVTVARSSVSGFGGGTIYYPTSTASGTFGAVAISPGFTASQSAVSWLGPRLASQGFVVMTIDTNSTLDQPDSRGTQLLAALDYLTGQSSVRTRIDATRLGVMGHSMGGGGSLSASRTRPSLQAAIPLTPWHGTKSWSTDRVPTMIIGAESDTVAPVSSHSEPFYTSMTSAPDKAYLELNNASHSAPTSANVTVAKYSISWLKRFIDNDTRYDQFLCPAPSGSAIQEYRDTCPHS</sequence>
<proteinExistence type="inferred from homology"/>
<evidence type="ECO:0000313" key="6">
    <source>
        <dbReference type="Proteomes" id="UP000219612"/>
    </source>
</evidence>
<evidence type="ECO:0000313" key="5">
    <source>
        <dbReference type="EMBL" id="SNY58364.1"/>
    </source>
</evidence>